<dbReference type="Gene3D" id="3.60.10.10">
    <property type="entry name" value="Endonuclease/exonuclease/phosphatase"/>
    <property type="match status" value="1"/>
</dbReference>
<organism evidence="2 3">
    <name type="scientific">Trametes coccinea (strain BRFM310)</name>
    <name type="common">Pycnoporus coccineus</name>
    <dbReference type="NCBI Taxonomy" id="1353009"/>
    <lineage>
        <taxon>Eukaryota</taxon>
        <taxon>Fungi</taxon>
        <taxon>Dikarya</taxon>
        <taxon>Basidiomycota</taxon>
        <taxon>Agaricomycotina</taxon>
        <taxon>Agaricomycetes</taxon>
        <taxon>Polyporales</taxon>
        <taxon>Polyporaceae</taxon>
        <taxon>Trametes</taxon>
    </lineage>
</organism>
<sequence>MSVHSVALLVFGRDDDVGHRTCDVKTGPLYMGNKGAVGVHLGVPGDNGIRSIDELYTFVCAYLIAYAQKLTQRIQDYRHIVHTMLFPSLNTTAPTTMFVTVNSHFGFSDLNFRLALPPLHAPASHEQPPSLL</sequence>
<dbReference type="InterPro" id="IPR000300">
    <property type="entry name" value="IPPc"/>
</dbReference>
<dbReference type="InterPro" id="IPR036691">
    <property type="entry name" value="Endo/exonu/phosph_ase_sf"/>
</dbReference>
<reference evidence="2 3" key="1">
    <citation type="journal article" date="2015" name="Biotechnol. Biofuels">
        <title>Enhanced degradation of softwood versus hardwood by the white-rot fungus Pycnoporus coccineus.</title>
        <authorList>
            <person name="Couturier M."/>
            <person name="Navarro D."/>
            <person name="Chevret D."/>
            <person name="Henrissat B."/>
            <person name="Piumi F."/>
            <person name="Ruiz-Duenas F.J."/>
            <person name="Martinez A.T."/>
            <person name="Grigoriev I.V."/>
            <person name="Riley R."/>
            <person name="Lipzen A."/>
            <person name="Berrin J.G."/>
            <person name="Master E.R."/>
            <person name="Rosso M.N."/>
        </authorList>
    </citation>
    <scope>NUCLEOTIDE SEQUENCE [LARGE SCALE GENOMIC DNA]</scope>
    <source>
        <strain evidence="2 3">BRFM310</strain>
    </source>
</reference>
<dbReference type="GO" id="GO:0004439">
    <property type="term" value="F:phosphatidylinositol-4,5-bisphosphate 5-phosphatase activity"/>
    <property type="evidence" value="ECO:0007669"/>
    <property type="project" value="TreeGrafter"/>
</dbReference>
<evidence type="ECO:0000313" key="2">
    <source>
        <dbReference type="EMBL" id="OSC99555.1"/>
    </source>
</evidence>
<dbReference type="EMBL" id="KZ084126">
    <property type="protein sequence ID" value="OSC99555.1"/>
    <property type="molecule type" value="Genomic_DNA"/>
</dbReference>
<evidence type="ECO:0000313" key="3">
    <source>
        <dbReference type="Proteomes" id="UP000193067"/>
    </source>
</evidence>
<protein>
    <recommendedName>
        <fullName evidence="1">Inositol polyphosphate-related phosphatase domain-containing protein</fullName>
    </recommendedName>
</protein>
<name>A0A1Y2IEI7_TRAC3</name>
<dbReference type="GO" id="GO:0046856">
    <property type="term" value="P:phosphatidylinositol dephosphorylation"/>
    <property type="evidence" value="ECO:0007669"/>
    <property type="project" value="InterPro"/>
</dbReference>
<dbReference type="AlphaFoldDB" id="A0A1Y2IEI7"/>
<proteinExistence type="predicted"/>
<dbReference type="PANTHER" id="PTHR11200:SF286">
    <property type="entry name" value="5-PHOSPHATASE, PUTATIVE (AFU_ORTHOLOGUE AFUA_5G07600)-RELATED"/>
    <property type="match status" value="1"/>
</dbReference>
<feature type="domain" description="Inositol polyphosphate-related phosphatase" evidence="1">
    <location>
        <begin position="5"/>
        <end position="116"/>
    </location>
</feature>
<dbReference type="InterPro" id="IPR046985">
    <property type="entry name" value="IP5"/>
</dbReference>
<gene>
    <name evidence="2" type="ORF">PYCCODRAFT_1470070</name>
</gene>
<keyword evidence="3" id="KW-1185">Reference proteome</keyword>
<dbReference type="Pfam" id="PF22669">
    <property type="entry name" value="Exo_endo_phos2"/>
    <property type="match status" value="1"/>
</dbReference>
<dbReference type="Proteomes" id="UP000193067">
    <property type="component" value="Unassembled WGS sequence"/>
</dbReference>
<dbReference type="STRING" id="1353009.A0A1Y2IEI7"/>
<dbReference type="OrthoDB" id="62798at2759"/>
<evidence type="ECO:0000259" key="1">
    <source>
        <dbReference type="Pfam" id="PF22669"/>
    </source>
</evidence>
<accession>A0A1Y2IEI7</accession>
<dbReference type="PANTHER" id="PTHR11200">
    <property type="entry name" value="INOSITOL 5-PHOSPHATASE"/>
    <property type="match status" value="1"/>
</dbReference>